<gene>
    <name evidence="2" type="ORF">M0813_13338</name>
</gene>
<comment type="caution">
    <text evidence="2">The sequence shown here is derived from an EMBL/GenBank/DDBJ whole genome shotgun (WGS) entry which is preliminary data.</text>
</comment>
<accession>A0ABQ8Z9F7</accession>
<dbReference type="InterPro" id="IPR044294">
    <property type="entry name" value="Lipase-like"/>
</dbReference>
<dbReference type="SUPFAM" id="SSF53474">
    <property type="entry name" value="alpha/beta-Hydrolases"/>
    <property type="match status" value="1"/>
</dbReference>
<dbReference type="EMBL" id="JAOAOG010000029">
    <property type="protein sequence ID" value="KAJ6253464.1"/>
    <property type="molecule type" value="Genomic_DNA"/>
</dbReference>
<reference evidence="2" key="1">
    <citation type="submission" date="2022-08" db="EMBL/GenBank/DDBJ databases">
        <title>Novel sulfate-reducing endosymbionts in the free-living metamonad Anaeramoeba.</title>
        <authorList>
            <person name="Jerlstrom-Hultqvist J."/>
            <person name="Cepicka I."/>
            <person name="Gallot-Lavallee L."/>
            <person name="Salas-Leiva D."/>
            <person name="Curtis B.A."/>
            <person name="Zahonova K."/>
            <person name="Pipaliya S."/>
            <person name="Dacks J."/>
            <person name="Roger A.J."/>
        </authorList>
    </citation>
    <scope>NUCLEOTIDE SEQUENCE</scope>
    <source>
        <strain evidence="2">Schooner1</strain>
    </source>
</reference>
<protein>
    <submittedName>
        <fullName evidence="2">Alpha/beta-hydrolases superfamily protein</fullName>
    </submittedName>
</protein>
<evidence type="ECO:0000313" key="3">
    <source>
        <dbReference type="Proteomes" id="UP001150062"/>
    </source>
</evidence>
<dbReference type="InterPro" id="IPR007751">
    <property type="entry name" value="DUF676_lipase-like"/>
</dbReference>
<evidence type="ECO:0000259" key="1">
    <source>
        <dbReference type="Pfam" id="PF05057"/>
    </source>
</evidence>
<evidence type="ECO:0000313" key="2">
    <source>
        <dbReference type="EMBL" id="KAJ6253464.1"/>
    </source>
</evidence>
<dbReference type="InterPro" id="IPR029058">
    <property type="entry name" value="AB_hydrolase_fold"/>
</dbReference>
<feature type="domain" description="DUF676" evidence="1">
    <location>
        <begin position="9"/>
        <end position="202"/>
    </location>
</feature>
<name>A0ABQ8Z9F7_9EUKA</name>
<dbReference type="PANTHER" id="PTHR12482">
    <property type="entry name" value="LIPASE ROG1-RELATED-RELATED"/>
    <property type="match status" value="1"/>
</dbReference>
<keyword evidence="3" id="KW-1185">Reference proteome</keyword>
<dbReference type="PANTHER" id="PTHR12482:SF62">
    <property type="entry name" value="LIPASE ROG1-RELATED"/>
    <property type="match status" value="1"/>
</dbReference>
<proteinExistence type="predicted"/>
<dbReference type="Pfam" id="PF05057">
    <property type="entry name" value="DUF676"/>
    <property type="match status" value="1"/>
</dbReference>
<dbReference type="Gene3D" id="3.40.50.1820">
    <property type="entry name" value="alpha/beta hydrolase"/>
    <property type="match status" value="1"/>
</dbReference>
<dbReference type="Proteomes" id="UP001150062">
    <property type="component" value="Unassembled WGS sequence"/>
</dbReference>
<organism evidence="2 3">
    <name type="scientific">Anaeramoeba flamelloides</name>
    <dbReference type="NCBI Taxonomy" id="1746091"/>
    <lineage>
        <taxon>Eukaryota</taxon>
        <taxon>Metamonada</taxon>
        <taxon>Anaeramoebidae</taxon>
        <taxon>Anaeramoeba</taxon>
    </lineage>
</organism>
<sequence length="335" mass="39662">MFRYFSTPKKRLHLFLSVNGFGGHHTGVLPLCNEIERVGNQQDQVTVQSETSKVNNRARSFYGIDVSGNRLKNEVKKIIGDKQDFDISFLGHSMGGLVVRYAIWALSQEGWFEKHNAKPKNFVTICTPHLGTTQYSKVFLFNFVFNNLVQHLNKTSSQFMVKDDQKLLLRMSQPDFVKTLEQFPNRVLFGNSRFDWRVPFYSSLMIPKNQELIQFLKKEKYDEKKPVIKPFNLKQDMLDNKSKNKNKNKNKNENEDDIGYEFIKEWFPKDTSQEKMLKQMVINLNSITWNRYAILPPQGGFWYKFNLHNSQMRDEWYWENISEQYVKSFVTKIQF</sequence>